<dbReference type="Pfam" id="PF26002">
    <property type="entry name" value="Beta-barrel_AprE"/>
    <property type="match status" value="1"/>
</dbReference>
<evidence type="ECO:0000256" key="3">
    <source>
        <dbReference type="ARBA" id="ARBA00022448"/>
    </source>
</evidence>
<keyword evidence="7" id="KW-0175">Coiled coil</keyword>
<dbReference type="InterPro" id="IPR006144">
    <property type="entry name" value="Secretion_HlyD_CS"/>
</dbReference>
<dbReference type="GO" id="GO:0009306">
    <property type="term" value="P:protein secretion"/>
    <property type="evidence" value="ECO:0007669"/>
    <property type="project" value="InterPro"/>
</dbReference>
<dbReference type="EMBL" id="VTYF01000028">
    <property type="protein sequence ID" value="NOI12081.1"/>
    <property type="molecule type" value="Genomic_DNA"/>
</dbReference>
<dbReference type="AlphaFoldDB" id="A0A7Y4B8B5"/>
<dbReference type="InterPro" id="IPR058982">
    <property type="entry name" value="Beta-barrel_AprE"/>
</dbReference>
<keyword evidence="4 8" id="KW-0812">Transmembrane</keyword>
<evidence type="ECO:0000313" key="11">
    <source>
        <dbReference type="Proteomes" id="UP000532247"/>
    </source>
</evidence>
<evidence type="ECO:0000256" key="1">
    <source>
        <dbReference type="ARBA" id="ARBA00004167"/>
    </source>
</evidence>
<feature type="domain" description="AprE-like beta-barrel" evidence="9">
    <location>
        <begin position="298"/>
        <end position="391"/>
    </location>
</feature>
<comment type="caution">
    <text evidence="10">The sequence shown here is derived from an EMBL/GenBank/DDBJ whole genome shotgun (WGS) entry which is preliminary data.</text>
</comment>
<proteinExistence type="inferred from homology"/>
<dbReference type="Proteomes" id="UP000532247">
    <property type="component" value="Unassembled WGS sequence"/>
</dbReference>
<evidence type="ECO:0000259" key="9">
    <source>
        <dbReference type="Pfam" id="PF26002"/>
    </source>
</evidence>
<sequence>MLFRDEVVKSKRTRITGNIIIVQPISIYTSSLMIFLIFILVVMFLTHSEYSRKEKVKGYLIPEKGLVKVFSDREGVVDELYVQEAEYVTAGQPLIKVRNSQSLATGMELSDALSKEIGKQISTLRVELKTREKIFGNERLRIERQIVQLNQSLSSVKKARATNKRRLIIKQEQYLKNLKLFKKRYISDTQLSMFQEEYLETKEMNDRFEREIAITMVDLSKLESELESLPEKMLIKKALLERQISELETRQYELENQYEFVKMAPESGVVTAIHPSLGMRINNQSPILSIIPENSSLEIELLLPTRSAGFVQNGDTVQVRFDAFPYQKFGLITGAVVNIDKALILPTDKVLPVKINEAVYRVRAKINQQSVTAYGKEFPLKVGMIADADIILEKRTLLEWLLDPIYALKGQLG</sequence>
<keyword evidence="3" id="KW-0813">Transport</keyword>
<comment type="similarity">
    <text evidence="2">Belongs to the membrane fusion protein (MFP) (TC 8.A.1) family.</text>
</comment>
<evidence type="ECO:0000256" key="7">
    <source>
        <dbReference type="SAM" id="Coils"/>
    </source>
</evidence>
<evidence type="ECO:0000256" key="2">
    <source>
        <dbReference type="ARBA" id="ARBA00009477"/>
    </source>
</evidence>
<dbReference type="PRINTS" id="PR01490">
    <property type="entry name" value="RTXTOXIND"/>
</dbReference>
<reference evidence="10 11" key="1">
    <citation type="submission" date="2019-09" db="EMBL/GenBank/DDBJ databases">
        <title>Draft genome sequencing and comparative genomics of hatchery-associated Vibrios.</title>
        <authorList>
            <person name="Kehlet-Delgado H."/>
            <person name="Mueller R.S."/>
        </authorList>
    </citation>
    <scope>NUCLEOTIDE SEQUENCE [LARGE SCALE GENOMIC DNA]</scope>
    <source>
        <strain evidence="10 11">081416A</strain>
    </source>
</reference>
<feature type="coiled-coil region" evidence="7">
    <location>
        <begin position="191"/>
        <end position="257"/>
    </location>
</feature>
<dbReference type="Gene3D" id="2.40.30.170">
    <property type="match status" value="1"/>
</dbReference>
<organism evidence="10 11">
    <name type="scientific">Vibrio alginolyticus</name>
    <dbReference type="NCBI Taxonomy" id="663"/>
    <lineage>
        <taxon>Bacteria</taxon>
        <taxon>Pseudomonadati</taxon>
        <taxon>Pseudomonadota</taxon>
        <taxon>Gammaproteobacteria</taxon>
        <taxon>Vibrionales</taxon>
        <taxon>Vibrionaceae</taxon>
        <taxon>Vibrio</taxon>
    </lineage>
</organism>
<keyword evidence="5 8" id="KW-1133">Transmembrane helix</keyword>
<dbReference type="GO" id="GO:0016020">
    <property type="term" value="C:membrane"/>
    <property type="evidence" value="ECO:0007669"/>
    <property type="project" value="UniProtKB-SubCell"/>
</dbReference>
<keyword evidence="6 8" id="KW-0472">Membrane</keyword>
<dbReference type="PANTHER" id="PTHR30386:SF28">
    <property type="entry name" value="EXPORTED PROTEIN"/>
    <property type="match status" value="1"/>
</dbReference>
<evidence type="ECO:0000256" key="8">
    <source>
        <dbReference type="SAM" id="Phobius"/>
    </source>
</evidence>
<gene>
    <name evidence="10" type="ORF">F0254_25085</name>
</gene>
<dbReference type="PROSITE" id="PS00543">
    <property type="entry name" value="HLYD_FAMILY"/>
    <property type="match status" value="1"/>
</dbReference>
<protein>
    <submittedName>
        <fullName evidence="10">HlyD family efflux transporter periplasmic adaptor subunit</fullName>
    </submittedName>
</protein>
<comment type="subcellular location">
    <subcellularLocation>
        <location evidence="1">Membrane</location>
        <topology evidence="1">Single-pass membrane protein</topology>
    </subcellularLocation>
</comment>
<accession>A0A7Y4B8B5</accession>
<name>A0A7Y4B8B5_VIBAL</name>
<dbReference type="InterPro" id="IPR050739">
    <property type="entry name" value="MFP"/>
</dbReference>
<evidence type="ECO:0000256" key="6">
    <source>
        <dbReference type="ARBA" id="ARBA00023136"/>
    </source>
</evidence>
<evidence type="ECO:0000313" key="10">
    <source>
        <dbReference type="EMBL" id="NOI12081.1"/>
    </source>
</evidence>
<feature type="transmembrane region" description="Helical" evidence="8">
    <location>
        <begin position="20"/>
        <end position="45"/>
    </location>
</feature>
<evidence type="ECO:0000256" key="4">
    <source>
        <dbReference type="ARBA" id="ARBA00022692"/>
    </source>
</evidence>
<dbReference type="PANTHER" id="PTHR30386">
    <property type="entry name" value="MEMBRANE FUSION SUBUNIT OF EMRAB-TOLC MULTIDRUG EFFLUX PUMP"/>
    <property type="match status" value="1"/>
</dbReference>
<evidence type="ECO:0000256" key="5">
    <source>
        <dbReference type="ARBA" id="ARBA00022989"/>
    </source>
</evidence>